<dbReference type="Proteomes" id="UP001152798">
    <property type="component" value="Chromosome 2"/>
</dbReference>
<dbReference type="EMBL" id="OV725078">
    <property type="protein sequence ID" value="CAH1393291.1"/>
    <property type="molecule type" value="Genomic_DNA"/>
</dbReference>
<evidence type="ECO:0000313" key="1">
    <source>
        <dbReference type="EMBL" id="CAH1393291.1"/>
    </source>
</evidence>
<accession>A0A9P0EG79</accession>
<reference evidence="1" key="1">
    <citation type="submission" date="2022-01" db="EMBL/GenBank/DDBJ databases">
        <authorList>
            <person name="King R."/>
        </authorList>
    </citation>
    <scope>NUCLEOTIDE SEQUENCE</scope>
</reference>
<name>A0A9P0EG79_NEZVI</name>
<gene>
    <name evidence="1" type="ORF">NEZAVI_LOCUS3988</name>
</gene>
<organism evidence="1 2">
    <name type="scientific">Nezara viridula</name>
    <name type="common">Southern green stink bug</name>
    <name type="synonym">Cimex viridulus</name>
    <dbReference type="NCBI Taxonomy" id="85310"/>
    <lineage>
        <taxon>Eukaryota</taxon>
        <taxon>Metazoa</taxon>
        <taxon>Ecdysozoa</taxon>
        <taxon>Arthropoda</taxon>
        <taxon>Hexapoda</taxon>
        <taxon>Insecta</taxon>
        <taxon>Pterygota</taxon>
        <taxon>Neoptera</taxon>
        <taxon>Paraneoptera</taxon>
        <taxon>Hemiptera</taxon>
        <taxon>Heteroptera</taxon>
        <taxon>Panheteroptera</taxon>
        <taxon>Pentatomomorpha</taxon>
        <taxon>Pentatomoidea</taxon>
        <taxon>Pentatomidae</taxon>
        <taxon>Pentatominae</taxon>
        <taxon>Nezara</taxon>
    </lineage>
</organism>
<keyword evidence="2" id="KW-1185">Reference proteome</keyword>
<proteinExistence type="predicted"/>
<evidence type="ECO:0000313" key="2">
    <source>
        <dbReference type="Proteomes" id="UP001152798"/>
    </source>
</evidence>
<dbReference type="OrthoDB" id="10603582at2759"/>
<sequence length="116" mass="13077">MLSHEQVEALKELIADKVDEINENGEYHPLFEGVSYKIGRDESKFEALRKNWVCPKCEKARKNIQPTGKCSSPPRSALQQLTVDATSQLLLSAIKDLTEEVKVLKFSFDANANKVK</sequence>
<protein>
    <submittedName>
        <fullName evidence="1">Uncharacterized protein</fullName>
    </submittedName>
</protein>
<dbReference type="AlphaFoldDB" id="A0A9P0EG79"/>